<dbReference type="SUPFAM" id="SSF50249">
    <property type="entry name" value="Nucleic acid-binding proteins"/>
    <property type="match status" value="1"/>
</dbReference>
<dbReference type="InterPro" id="IPR050437">
    <property type="entry name" value="Ribos_protein_bS1-like"/>
</dbReference>
<dbReference type="InterPro" id="IPR003029">
    <property type="entry name" value="S1_domain"/>
</dbReference>
<gene>
    <name evidence="3" type="ORF">DV520_07000</name>
</gene>
<reference evidence="3 4" key="1">
    <citation type="submission" date="2018-07" db="EMBL/GenBank/DDBJ databases">
        <title>GABA Modulating Bacteria of the Human Gut Microbiota.</title>
        <authorList>
            <person name="Strandwitz P."/>
            <person name="Kim K.H."/>
            <person name="Terekhova D."/>
            <person name="Liu J.K."/>
            <person name="Sharma A."/>
            <person name="Levering J."/>
            <person name="Mcdonald D."/>
            <person name="Dietrich D."/>
            <person name="Ramadhar T.R."/>
            <person name="Lekbua A."/>
            <person name="Mroue N."/>
            <person name="Liston C."/>
            <person name="Stewart E.J."/>
            <person name="Dubin M.J."/>
            <person name="Zengler K."/>
            <person name="Knight R."/>
            <person name="Gilbert J.A."/>
            <person name="Clardy J."/>
            <person name="Lewis K."/>
        </authorList>
    </citation>
    <scope>NUCLEOTIDE SEQUENCE [LARGE SCALE GENOMIC DNA]</scope>
    <source>
        <strain evidence="3 4">KLE1738</strain>
    </source>
</reference>
<dbReference type="SMART" id="SM00316">
    <property type="entry name" value="S1"/>
    <property type="match status" value="1"/>
</dbReference>
<dbReference type="OrthoDB" id="9810507at2"/>
<evidence type="ECO:0000313" key="3">
    <source>
        <dbReference type="EMBL" id="RFT06535.1"/>
    </source>
</evidence>
<dbReference type="GO" id="GO:0003735">
    <property type="term" value="F:structural constituent of ribosome"/>
    <property type="evidence" value="ECO:0007669"/>
    <property type="project" value="TreeGrafter"/>
</dbReference>
<dbReference type="EMBL" id="QQRQ01000009">
    <property type="protein sequence ID" value="RFT06535.1"/>
    <property type="molecule type" value="Genomic_DNA"/>
</dbReference>
<feature type="compositionally biased region" description="Low complexity" evidence="1">
    <location>
        <begin position="113"/>
        <end position="122"/>
    </location>
</feature>
<dbReference type="GO" id="GO:0003729">
    <property type="term" value="F:mRNA binding"/>
    <property type="evidence" value="ECO:0007669"/>
    <property type="project" value="TreeGrafter"/>
</dbReference>
<feature type="compositionally biased region" description="Basic and acidic residues" evidence="1">
    <location>
        <begin position="87"/>
        <end position="98"/>
    </location>
</feature>
<comment type="caution">
    <text evidence="3">The sequence shown here is derived from an EMBL/GenBank/DDBJ whole genome shotgun (WGS) entry which is preliminary data.</text>
</comment>
<accession>A0A3E2B3G8</accession>
<dbReference type="PROSITE" id="PS50126">
    <property type="entry name" value="S1"/>
    <property type="match status" value="1"/>
</dbReference>
<organism evidence="3 4">
    <name type="scientific">Evtepia gabavorous</name>
    <dbReference type="NCBI Taxonomy" id="2211183"/>
    <lineage>
        <taxon>Bacteria</taxon>
        <taxon>Bacillati</taxon>
        <taxon>Bacillota</taxon>
        <taxon>Clostridia</taxon>
        <taxon>Eubacteriales</taxon>
        <taxon>Evtepia</taxon>
    </lineage>
</organism>
<dbReference type="Gene3D" id="2.40.50.140">
    <property type="entry name" value="Nucleic acid-binding proteins"/>
    <property type="match status" value="1"/>
</dbReference>
<dbReference type="FunFam" id="2.40.50.140:FF:000189">
    <property type="entry name" value="Polyribonucleotide nucleotidyltransferase, putative"/>
    <property type="match status" value="1"/>
</dbReference>
<dbReference type="InterPro" id="IPR012340">
    <property type="entry name" value="NA-bd_OB-fold"/>
</dbReference>
<proteinExistence type="predicted"/>
<dbReference type="PANTHER" id="PTHR10724">
    <property type="entry name" value="30S RIBOSOMAL PROTEIN S1"/>
    <property type="match status" value="1"/>
</dbReference>
<dbReference type="Proteomes" id="UP000260649">
    <property type="component" value="Unassembled WGS sequence"/>
</dbReference>
<name>A0A3E2B3G8_9FIRM</name>
<dbReference type="GeneID" id="97995478"/>
<feature type="domain" description="S1 motif" evidence="2">
    <location>
        <begin position="6"/>
        <end position="74"/>
    </location>
</feature>
<keyword evidence="4" id="KW-1185">Reference proteome</keyword>
<sequence>MEISVGAILEGTIKSITKFGAFVSLPGGRSGLVHISEIAHSYVANVSDFLSEGQAVKVKVVSIDEAGRINLSIKKATPPPPRPQGSARDRQGRSDFRGGNRTFNAPHTREPRAAAPQPAGPADFEARLKQFMQASDSRLSDLKLNEKRSSRRGHR</sequence>
<feature type="compositionally biased region" description="Basic and acidic residues" evidence="1">
    <location>
        <begin position="138"/>
        <end position="148"/>
    </location>
</feature>
<dbReference type="AlphaFoldDB" id="A0A3E2B3G8"/>
<evidence type="ECO:0000256" key="1">
    <source>
        <dbReference type="SAM" id="MobiDB-lite"/>
    </source>
</evidence>
<feature type="region of interest" description="Disordered" evidence="1">
    <location>
        <begin position="71"/>
        <end position="155"/>
    </location>
</feature>
<dbReference type="RefSeq" id="WP_021919353.1">
    <property type="nucleotide sequence ID" value="NZ_CAKXKJ010000025.1"/>
</dbReference>
<dbReference type="GO" id="GO:0006412">
    <property type="term" value="P:translation"/>
    <property type="evidence" value="ECO:0007669"/>
    <property type="project" value="TreeGrafter"/>
</dbReference>
<evidence type="ECO:0000259" key="2">
    <source>
        <dbReference type="PROSITE" id="PS50126"/>
    </source>
</evidence>
<evidence type="ECO:0000313" key="4">
    <source>
        <dbReference type="Proteomes" id="UP000260649"/>
    </source>
</evidence>
<dbReference type="CDD" id="cd05692">
    <property type="entry name" value="S1_RPS1_repeat_hs4"/>
    <property type="match status" value="1"/>
</dbReference>
<protein>
    <submittedName>
        <fullName evidence="3">RNA-binding protein S1</fullName>
    </submittedName>
</protein>
<dbReference type="Pfam" id="PF00575">
    <property type="entry name" value="S1"/>
    <property type="match status" value="1"/>
</dbReference>